<keyword evidence="2" id="KW-1133">Transmembrane helix</keyword>
<proteinExistence type="predicted"/>
<feature type="transmembrane region" description="Helical" evidence="2">
    <location>
        <begin position="25"/>
        <end position="47"/>
    </location>
</feature>
<keyword evidence="2" id="KW-0812">Transmembrane</keyword>
<feature type="region of interest" description="Disordered" evidence="1">
    <location>
        <begin position="77"/>
        <end position="96"/>
    </location>
</feature>
<organism evidence="3 4">
    <name type="scientific">Burkholderia ubonensis</name>
    <dbReference type="NCBI Taxonomy" id="101571"/>
    <lineage>
        <taxon>Bacteria</taxon>
        <taxon>Pseudomonadati</taxon>
        <taxon>Pseudomonadota</taxon>
        <taxon>Betaproteobacteria</taxon>
        <taxon>Burkholderiales</taxon>
        <taxon>Burkholderiaceae</taxon>
        <taxon>Burkholderia</taxon>
        <taxon>Burkholderia cepacia complex</taxon>
    </lineage>
</organism>
<evidence type="ECO:0000313" key="4">
    <source>
        <dbReference type="Proteomes" id="UP000243680"/>
    </source>
</evidence>
<dbReference type="InterPro" id="IPR014717">
    <property type="entry name" value="Transl_elong_EF1B/ribsomal_bS6"/>
</dbReference>
<reference evidence="3 4" key="1">
    <citation type="submission" date="2015-12" db="EMBL/GenBank/DDBJ databases">
        <title>Diversity of Burkholderia near neighbor genomes.</title>
        <authorList>
            <person name="Sahl J."/>
            <person name="Wagner D."/>
            <person name="Keim P."/>
        </authorList>
    </citation>
    <scope>NUCLEOTIDE SEQUENCE [LARGE SCALE GENOMIC DNA]</scope>
    <source>
        <strain evidence="3 4">MSMB0783</strain>
    </source>
</reference>
<gene>
    <name evidence="3" type="ORF">WJ35_09820</name>
</gene>
<dbReference type="Proteomes" id="UP000243680">
    <property type="component" value="Chromosome 1"/>
</dbReference>
<sequence length="289" mass="29460">MTALAHRSMPGAAQRLGRVTRMSPAAAHAIGCVLAFAAVACGVIYLMDAADASGLHRSRALLATAHARVAAARRMLPTAAAQQRDRGTAAQRDTDAPATPAWPALLLELADLAGASGLRIVSIEPGSTDQTAPEGRRTVRMVAEGGFAALLRLTDGVARFQALVVPTRLQIERKASAARMDVTLDVFPGLRPASMPGDAAAPPAVTAAGDPFGGTGEPMSDDSAPRLAGTIRDARAALALFESGNGKFSTVAPGDALGAARVTRVEAGAVTLVTADGARRFVVDDGGNP</sequence>
<dbReference type="AlphaFoldDB" id="A0A1B4LDY2"/>
<name>A0A1B4LDY2_9BURK</name>
<evidence type="ECO:0000256" key="2">
    <source>
        <dbReference type="SAM" id="Phobius"/>
    </source>
</evidence>
<evidence type="ECO:0000256" key="1">
    <source>
        <dbReference type="SAM" id="MobiDB-lite"/>
    </source>
</evidence>
<evidence type="ECO:0000313" key="3">
    <source>
        <dbReference type="EMBL" id="AOJ75341.1"/>
    </source>
</evidence>
<dbReference type="RefSeq" id="WP_069239098.1">
    <property type="nucleotide sequence ID" value="NZ_CP013420.1"/>
</dbReference>
<feature type="compositionally biased region" description="Basic and acidic residues" evidence="1">
    <location>
        <begin position="83"/>
        <end position="95"/>
    </location>
</feature>
<dbReference type="Gene3D" id="3.30.70.60">
    <property type="match status" value="1"/>
</dbReference>
<dbReference type="EMBL" id="CP013420">
    <property type="protein sequence ID" value="AOJ75341.1"/>
    <property type="molecule type" value="Genomic_DNA"/>
</dbReference>
<protein>
    <submittedName>
        <fullName evidence="3">Pilus assembly protein</fullName>
    </submittedName>
</protein>
<accession>A0A1B4LDY2</accession>
<keyword evidence="2" id="KW-0472">Membrane</keyword>